<accession>A0A7Y9GNA0</accession>
<evidence type="ECO:0000313" key="1">
    <source>
        <dbReference type="EMBL" id="NYE18515.1"/>
    </source>
</evidence>
<dbReference type="PANTHER" id="PTHR34309:SF1">
    <property type="entry name" value="PROTEIN GLCG"/>
    <property type="match status" value="1"/>
</dbReference>
<dbReference type="InterPro" id="IPR052517">
    <property type="entry name" value="GlcG_carb_metab_protein"/>
</dbReference>
<proteinExistence type="predicted"/>
<dbReference type="InterPro" id="IPR005624">
    <property type="entry name" value="PduO/GlcC-like"/>
</dbReference>
<dbReference type="PANTHER" id="PTHR34309">
    <property type="entry name" value="SLR1406 PROTEIN"/>
    <property type="match status" value="1"/>
</dbReference>
<dbReference type="AlphaFoldDB" id="A0A7Y9GNA0"/>
<comment type="caution">
    <text evidence="1">The sequence shown here is derived from an EMBL/GenBank/DDBJ whole genome shotgun (WGS) entry which is preliminary data.</text>
</comment>
<protein>
    <submittedName>
        <fullName evidence="1">Uncharacterized protein GlcG (DUF336 family)</fullName>
    </submittedName>
</protein>
<dbReference type="Gene3D" id="3.30.450.150">
    <property type="entry name" value="Haem-degrading domain"/>
    <property type="match status" value="1"/>
</dbReference>
<sequence length="135" mass="13840">MTDIDYERARKIVDAALERSREIGVPMSVAVVDRTRELVAFARMGGAPIFTARVATAKAFTAVSLGTPTHVTQQFTPSGGPFYGLEAIGGGVISTIPGGIPLVEDGEVSGAVGASGGSAEEDLDVAEYAARALGE</sequence>
<dbReference type="EMBL" id="JACCBV010000001">
    <property type="protein sequence ID" value="NYE18515.1"/>
    <property type="molecule type" value="Genomic_DNA"/>
</dbReference>
<name>A0A7Y9GNA0_9MICO</name>
<reference evidence="1 2" key="1">
    <citation type="submission" date="2020-07" db="EMBL/GenBank/DDBJ databases">
        <title>Sequencing the genomes of 1000 actinobacteria strains.</title>
        <authorList>
            <person name="Klenk H.-P."/>
        </authorList>
    </citation>
    <scope>NUCLEOTIDE SEQUENCE [LARGE SCALE GENOMIC DNA]</scope>
    <source>
        <strain evidence="1 2">DSM 24662</strain>
    </source>
</reference>
<dbReference type="Pfam" id="PF03928">
    <property type="entry name" value="HbpS-like"/>
    <property type="match status" value="1"/>
</dbReference>
<organism evidence="1 2">
    <name type="scientific">Microbacterium immunditiarum</name>
    <dbReference type="NCBI Taxonomy" id="337480"/>
    <lineage>
        <taxon>Bacteria</taxon>
        <taxon>Bacillati</taxon>
        <taxon>Actinomycetota</taxon>
        <taxon>Actinomycetes</taxon>
        <taxon>Micrococcales</taxon>
        <taxon>Microbacteriaceae</taxon>
        <taxon>Microbacterium</taxon>
    </lineage>
</organism>
<dbReference type="InterPro" id="IPR038084">
    <property type="entry name" value="PduO/GlcC-like_sf"/>
</dbReference>
<dbReference type="SUPFAM" id="SSF143744">
    <property type="entry name" value="GlcG-like"/>
    <property type="match status" value="1"/>
</dbReference>
<keyword evidence="2" id="KW-1185">Reference proteome</keyword>
<dbReference type="Proteomes" id="UP000576969">
    <property type="component" value="Unassembled WGS sequence"/>
</dbReference>
<evidence type="ECO:0000313" key="2">
    <source>
        <dbReference type="Proteomes" id="UP000576969"/>
    </source>
</evidence>
<gene>
    <name evidence="1" type="ORF">BJ991_000543</name>
</gene>
<dbReference type="RefSeq" id="WP_179487223.1">
    <property type="nucleotide sequence ID" value="NZ_JACCBV010000001.1"/>
</dbReference>